<sequence>MVTLILIKRLVPLVHTWYRADSPGGSLAMNCDRCTQMAVSRFLSRHLRSLAFQGGNKTHPISPKSNIWQASPTLILGRLGLSYDDLLSRPMLVYDFLKVKKPIDLV</sequence>
<protein>
    <submittedName>
        <fullName evidence="2">Uncharacterized protein</fullName>
    </submittedName>
</protein>
<organism evidence="2 3">
    <name type="scientific">Trichonephila clavipes</name>
    <name type="common">Golden silk orbweaver</name>
    <name type="synonym">Nephila clavipes</name>
    <dbReference type="NCBI Taxonomy" id="2585209"/>
    <lineage>
        <taxon>Eukaryota</taxon>
        <taxon>Metazoa</taxon>
        <taxon>Ecdysozoa</taxon>
        <taxon>Arthropoda</taxon>
        <taxon>Chelicerata</taxon>
        <taxon>Arachnida</taxon>
        <taxon>Araneae</taxon>
        <taxon>Araneomorphae</taxon>
        <taxon>Entelegynae</taxon>
        <taxon>Araneoidea</taxon>
        <taxon>Nephilidae</taxon>
        <taxon>Trichonephila</taxon>
    </lineage>
</organism>
<evidence type="ECO:0000313" key="2">
    <source>
        <dbReference type="EMBL" id="GFY34585.1"/>
    </source>
</evidence>
<keyword evidence="3" id="KW-1185">Reference proteome</keyword>
<feature type="chain" id="PRO_5036451557" evidence="1">
    <location>
        <begin position="17"/>
        <end position="106"/>
    </location>
</feature>
<keyword evidence="1" id="KW-0732">Signal</keyword>
<evidence type="ECO:0000313" key="3">
    <source>
        <dbReference type="Proteomes" id="UP000887159"/>
    </source>
</evidence>
<evidence type="ECO:0000256" key="1">
    <source>
        <dbReference type="SAM" id="SignalP"/>
    </source>
</evidence>
<dbReference type="EMBL" id="BMAU01021426">
    <property type="protein sequence ID" value="GFY34585.1"/>
    <property type="molecule type" value="Genomic_DNA"/>
</dbReference>
<reference evidence="2" key="1">
    <citation type="submission" date="2020-08" db="EMBL/GenBank/DDBJ databases">
        <title>Multicomponent nature underlies the extraordinary mechanical properties of spider dragline silk.</title>
        <authorList>
            <person name="Kono N."/>
            <person name="Nakamura H."/>
            <person name="Mori M."/>
            <person name="Yoshida Y."/>
            <person name="Ohtoshi R."/>
            <person name="Malay A.D."/>
            <person name="Moran D.A.P."/>
            <person name="Tomita M."/>
            <person name="Numata K."/>
            <person name="Arakawa K."/>
        </authorList>
    </citation>
    <scope>NUCLEOTIDE SEQUENCE</scope>
</reference>
<dbReference type="Proteomes" id="UP000887159">
    <property type="component" value="Unassembled WGS sequence"/>
</dbReference>
<proteinExistence type="predicted"/>
<feature type="signal peptide" evidence="1">
    <location>
        <begin position="1"/>
        <end position="16"/>
    </location>
</feature>
<gene>
    <name evidence="2" type="primary">AVEN_22402_1</name>
    <name evidence="2" type="ORF">TNCV_1372751</name>
</gene>
<dbReference type="AlphaFoldDB" id="A0A8X6WGX5"/>
<accession>A0A8X6WGX5</accession>
<comment type="caution">
    <text evidence="2">The sequence shown here is derived from an EMBL/GenBank/DDBJ whole genome shotgun (WGS) entry which is preliminary data.</text>
</comment>
<name>A0A8X6WGX5_TRICX</name>